<keyword evidence="3" id="KW-1185">Reference proteome</keyword>
<evidence type="ECO:0000256" key="1">
    <source>
        <dbReference type="SAM" id="MobiDB-lite"/>
    </source>
</evidence>
<feature type="region of interest" description="Disordered" evidence="1">
    <location>
        <begin position="2650"/>
        <end position="2670"/>
    </location>
</feature>
<protein>
    <submittedName>
        <fullName evidence="2">Uncharacterized protein</fullName>
    </submittedName>
</protein>
<comment type="caution">
    <text evidence="2">The sequence shown here is derived from an EMBL/GenBank/DDBJ whole genome shotgun (WGS) entry which is preliminary data.</text>
</comment>
<sequence length="4066" mass="453104">MVKVAGGAVLGIDLEMVPWAGLADLGRDLWDGGRAYWGQILVLGYLIICCVLENIVTYDIDHKELLVINLGVGCTGGKRNTIPVQWDMDLMGIVSLCEDLIWLVHERTWAKFLEVRSVYRPSDVRHRPRPSRPGSGVTLALPVDCLGDFGPLGLSVQYTQDVCGCPPAHTGCLWLSVGVRQHTHRTSVAVRVCSCVSISTHRTPVGVRQHKQDVRGCPPAYTGRPWLSVFVRQHTQDVRGCPSVHILARWSLDSTNWPFPWTVRVILAHVGCLFTTHRTSVGIRQHQQDVRGCPSAHTGRPWLSISTHISTLVLGLSTLALPVDCLSDFGPGGLFVQYTQDVCGCPSAHTRRDFGPRGLSIQDTHDVRGCPSAHTGRPCVSVSTQRTTSVGVRQPTKDVCSCMWLSVSTNRMSVAVRGCPCVSASTHRTSVAVRGCLSAHTGRPCVSVCVLVCPSVHTGRPWMSISTHISKLVLGLSTLVVGLSTLALPVDCLGDFGPRGLSVQYTQNVRGCPPAHTGHPLLSVAFRQHTHEYTHDVRGCPLAHTGRTCVSISTHMTFVAVRVCPSAHAGRPWLSISRHISTLVLGLSTLTLPVHTQDVRGCPCVSVSVCACPSVAVLHTGRLSEFVSTHRTSVAVRVCPCVYICVRQHTHDFRGCRSVHISARWSLDSARLPFPWTVWVILAHLGCLFSTHRTSVGVRQHTQDVYGCPLVSVSTHRTSVAVRVCSCVSISTHRTPVGVRQHKQDVRGCPPAHTGRPWLCVFVRQHTLDVRGCPSVHILARWSLDSTHWPFPWTVRVILAHVACLFSTHRTSVGIRQHTQDVRGCPSAHTGRPWVSVSTYRMSVAVHQYTYQHAGPWTQHAGPSCGLFGLFWPTWAVCSVHTGCMWVSVSTHKTYVSVRQHTQDIRGCPSVHISARWSLDSARGPFPWTIQDVRVCPCVSLCVRQYTQDVRGCPSVHISASWSLDSAHWSLDSARWPFPCTVWVILVHVGCLFSTHRTSVGVHQHTQDIRGCLWLSVSTHMTSVGVHQYIYQPAGPWTQHAGPSVDCSGDFGPRGLSVQYTHDVCGCPLAHTGRTCVSISTHRTFLAVRVCPSAHTGRPWLSISRHISMLVLGLSTLALPMDCGLFWPTWAVCSVHTGRPWVSASTHMTSVAVCGCSSAHTGCPWLSVCVRKCPCVSVCRCPSVHISARWSLDSTRWPFPCTIRVIWAHVGSLFSTHGTSVGVRQHTQYVCGCPCVSVRTYKTSVAVHQYTYQHVGPWTKHAGPSRGLFWTSVAVRVCPCVYICVHQHTHDVRGCRSVHISARWSLDSARLPFPWTVWVILAHVGCLFSTHRTSVGVRQHTQDVYGRPLVSVSTHRTSVAVRVCSCVSISTHRTPGGFRQHKQDVRGCPPAHTGRPWLSVFVRRHTRDVHGCLSAHIGRMWLSVRTYKTYVAVHQYTNQHDVRVCPCVSLCVRQYTQDVRGSPSVHISASWSLESAYWSLDSAHWPFPWTVWVILAHVGCDRPRSTDQYMEPNQHEDQDVLKFSTEVHDFHHTGQTDRTVPNASGWELCLEPWPDDRLHCTRLCLHRPVFHLMKNSRDGIAFGRTDPELGHCYTFLDSTTCTARMSSLRLHQYPCPDDRIHRTGARISRTDWHFKSNGRDRFGFGRVELKIGRDTSKLATLDCPACVLAQSAGHASGSNEPGRNLKGFSLVKVTFLSFLVRLSPSFDPSFVGPVISKFRSFFCWTGASHPATIEVWFTMFGLQRKSNKEKHPRLSVSQTSFKSSLNYFDECVSVQEKPNRWSKEHVNTSKGESDPRRRLLQFDVQQFCDNFVKGVDKALKDVSKSQKKSTSTRAPVAEPSFSISKKTQGESENCFEEFNDFSDSSPIFDETDEEPIGNLMSCEESCDLPYLESEFINDNEQANVELTVLQPEHPSSLVLSHQVFEEEPLNFPHQCPCLDTWISLDDGPDPMFDEEDESGPVFDDEETSIMSTFMKSNLCFDSGTTTAPSSPAPLLHDLQEHCEEPSSLNSLPDMVVKVSTDDVIHFGLDKMKKFCVSKSVFDNMINSLKIFEPDKCLDQSRFQNVNGITSGIILSSDQFLEHNKGFHLLGRPFDLDLQQTDFCAEKSLDSLVCKGNSFDLSSSRHVLITDEFFASSYALDEILIQKLLEQKSLETENDFRDLEFCGSVLQPDILSFETDNTWHFLRSFRDNGVVLSSDDILVYNTFFEKCLELLINDSQTELKLVCSDVGKDIPILKMNTVVAYLDKILVCNIYFNEHLERLKNVQFVLGKDILICDLNKYLSCTFDPGLLLFELSIQERQVQPLNESIGRAQQPQIWRSFVVQTGYLGASDRGSVQEGYLNSPKVFCLEYNFTRKPTHQGFTEAWNRMKSFTDEDVMNFPNRRFFSPSIREYQISKGDSCPRKNRPEPKPILHEPKVFPRSFSCLNQKHCKDHELIASTLHENVLKPRISKRTHILTWLKNVLLKPFHELISLSCALKEIWCRKKHELKLLRPKNSFDFVHDDNFSNLALSLSFHNSFSPWPDFEIDKSIFGKQLTCLMLTHVLDDYPKGLDPDFEVLRIEKPFDYFFGRFDEVSLVALNKQDKHDQFLRRASTNRRQSTWNSLIKMTSKLQGSFCPFYSFTEFPLNFNSIVSDLSLFDIGTLDLRTNPFEERGNDRPRSTDQYMEPNQHEDQDVLKYSTEVHDFHHTGQTDRTVPNASGWELCLEPWPDDRFHCTRLCLHRPVFHLMKNSRDGIAFGRTDPELGHCYTFLDSTTCTARMSSLRLHQYPCPDDRIHRTGARISRTDWHFKSNGRDRFGFGRVELKIGRDTSKLATLDCPACVLAQSAGHASGSNEPGRNLKGFSLVKVTFLSLLVRLSPSFDPSFVGPGSSGCLFSTHRTSVGVHQHTQDIRGCLWLSVSTYMTSVGVHQYIYQPAGPWTQHAGPSVDCSGDFGPRGLSVQYTHDVCGCPLAHTGRTCVSISTHRTFVAVRVCPSAQTGRQWLSISRHISTLVLGLSTLALPVDCLGYFGQRGLSVQYTQDFRGVRVYPSVAVHQYTYQHAGPWTQHAGPSRGQFGTYKTSVAVHQYTYQHVGLGLSTLALPGDCSGDFGPRGLSVQFTQDVYRSSSAPTGLLISARWSLDSARLPFPWTVWVILAHLGCLFSTHRTSVGVRQHTQDVYGCPLVSISTHRTSVAVRVCSCVSISTHRTPGGVRQHKQDVRGCPPAHTGRSWLSVFVRQHTLDVRGCPSVHILARWSLGSAHWPFPWTVRVILAHVGCLFSTHRTYVGIRQHTQDVRGCPSAHTGHPWLSISTHISTLVLGLSTLALPVDCLGDFGPRGLFFQYTQDVCGCPSAHKRRPCLSVSTHRTSVAVHQFTYQHAGPWTQHAGPSRGLTYVAFRQHTQDVRGCPCVSVYVRLWLSISTDISTLVLGVNTLALPVDNSGDFGPCGLSVQYTWDVRGCPSAHSTSVAVRVCPLEHTRRPWLSICTHISTLVLGLSTLALPGDCSGDFGPRGLSVQFTQDVSRSSSAPTGRLWLTSVGVRQHTGHPWVSVSTHKTSVAVHVCPCVCPAEHTGRPWLSISTHISTLALPLDCLGDFGPRGLFFQYIQDVCGCLPTHTGRPWLSVCVRVCPSAHTGCPWQSISTHISTLVLGLNTLAHPVDCSGDIGPRGLSVQYTQDVRGCPSGHIGRLWVSVSTHKMSVAVRVCPCMSVSTHRTFVAVHHTHRTSVVVRQHTQDVRVWPAAHTGRQWLSVCICQHTQDVRGCPSVHISARWSLDSSRWTFPWTVLVILAHVAVCSVHTGRQLVFGSTHRMSVAVCGFPSAHTGRRCVSVSTHMTSVAVHQYTYQHVGPWTQHAGPSVDCSGDFGPRGLSVQYTQDVCGCPSEHTVHPWVSVSTHKTSVAVLVCPFVSVRTHRTTYRTSVGVRQHTQDVRGCPYVSVCVRQHTQDVCGCPSVHISARWSLDSAHWPIPWTVWVILAQVGCLFSTHRTSVGVRQHTQDVRVWPAAYTGHQWLSVCIRQHTQDVRGCPSVHISARWSLDSSRWTFLWTVLVILADVAVCSVHTGRPLVSGSTHRTSAAVCGCPSAHT</sequence>
<dbReference type="Proteomes" id="UP000823674">
    <property type="component" value="Chromosome A06"/>
</dbReference>
<organism evidence="2 3">
    <name type="scientific">Brassica rapa subsp. trilocularis</name>
    <dbReference type="NCBI Taxonomy" id="1813537"/>
    <lineage>
        <taxon>Eukaryota</taxon>
        <taxon>Viridiplantae</taxon>
        <taxon>Streptophyta</taxon>
        <taxon>Embryophyta</taxon>
        <taxon>Tracheophyta</taxon>
        <taxon>Spermatophyta</taxon>
        <taxon>Magnoliopsida</taxon>
        <taxon>eudicotyledons</taxon>
        <taxon>Gunneridae</taxon>
        <taxon>Pentapetalae</taxon>
        <taxon>rosids</taxon>
        <taxon>malvids</taxon>
        <taxon>Brassicales</taxon>
        <taxon>Brassicaceae</taxon>
        <taxon>Brassiceae</taxon>
        <taxon>Brassica</taxon>
    </lineage>
</organism>
<feature type="region of interest" description="Disordered" evidence="1">
    <location>
        <begin position="1822"/>
        <end position="1849"/>
    </location>
</feature>
<name>A0ABQ7M7G0_BRACM</name>
<dbReference type="EMBL" id="JADBGQ010000006">
    <property type="protein sequence ID" value="KAG5393539.1"/>
    <property type="molecule type" value="Genomic_DNA"/>
</dbReference>
<gene>
    <name evidence="2" type="primary">A06p029200.1_BraROA</name>
    <name evidence="2" type="ORF">IGI04_023502</name>
</gene>
<proteinExistence type="predicted"/>
<accession>A0ABQ7M7G0</accession>
<evidence type="ECO:0000313" key="3">
    <source>
        <dbReference type="Proteomes" id="UP000823674"/>
    </source>
</evidence>
<reference evidence="2 3" key="1">
    <citation type="submission" date="2021-03" db="EMBL/GenBank/DDBJ databases">
        <authorList>
            <person name="King G.J."/>
            <person name="Bancroft I."/>
            <person name="Baten A."/>
            <person name="Bloomfield J."/>
            <person name="Borpatragohain P."/>
            <person name="He Z."/>
            <person name="Irish N."/>
            <person name="Irwin J."/>
            <person name="Liu K."/>
            <person name="Mauleon R.P."/>
            <person name="Moore J."/>
            <person name="Morris R."/>
            <person name="Ostergaard L."/>
            <person name="Wang B."/>
            <person name="Wells R."/>
        </authorList>
    </citation>
    <scope>NUCLEOTIDE SEQUENCE [LARGE SCALE GENOMIC DNA]</scope>
    <source>
        <strain evidence="2">R-o-18</strain>
        <tissue evidence="2">Leaf</tissue>
    </source>
</reference>
<feature type="compositionally biased region" description="Basic and acidic residues" evidence="1">
    <location>
        <begin position="2650"/>
        <end position="2661"/>
    </location>
</feature>
<evidence type="ECO:0000313" key="2">
    <source>
        <dbReference type="EMBL" id="KAG5393539.1"/>
    </source>
</evidence>